<reference evidence="1 2" key="1">
    <citation type="submission" date="2018-11" db="EMBL/GenBank/DDBJ databases">
        <authorList>
            <consortium name="Pathogen Informatics"/>
        </authorList>
    </citation>
    <scope>NUCLEOTIDE SEQUENCE [LARGE SCALE GENOMIC DNA]</scope>
</reference>
<name>A0A183F304_HELPZ</name>
<keyword evidence="2" id="KW-1185">Reference proteome</keyword>
<dbReference type="Proteomes" id="UP000050761">
    <property type="component" value="Unassembled WGS sequence"/>
</dbReference>
<accession>A0A183F304</accession>
<evidence type="ECO:0000313" key="2">
    <source>
        <dbReference type="Proteomes" id="UP000050761"/>
    </source>
</evidence>
<sequence length="92" mass="10701">MLMQYQRQTAVKVELSSSPSNYLQRRPVTDAVYRRRAVVFSLLWNAPPYPVMTPSARAELGLQMLNDENLPGYIEKVLECEFFLLIIPKEMH</sequence>
<accession>A0A3P7U947</accession>
<dbReference type="WBParaSite" id="HPBE_0000054401-mRNA-1">
    <property type="protein sequence ID" value="HPBE_0000054401-mRNA-1"/>
    <property type="gene ID" value="HPBE_0000054401"/>
</dbReference>
<protein>
    <submittedName>
        <fullName evidence="1 3">Uncharacterized protein</fullName>
    </submittedName>
</protein>
<reference evidence="3" key="2">
    <citation type="submission" date="2019-09" db="UniProtKB">
        <authorList>
            <consortium name="WormBaseParasite"/>
        </authorList>
    </citation>
    <scope>IDENTIFICATION</scope>
</reference>
<dbReference type="OrthoDB" id="10373715at2759"/>
<gene>
    <name evidence="1" type="ORF">HPBE_LOCUS545</name>
</gene>
<evidence type="ECO:0000313" key="1">
    <source>
        <dbReference type="EMBL" id="VDO18927.1"/>
    </source>
</evidence>
<organism evidence="2 3">
    <name type="scientific">Heligmosomoides polygyrus</name>
    <name type="common">Parasitic roundworm</name>
    <dbReference type="NCBI Taxonomy" id="6339"/>
    <lineage>
        <taxon>Eukaryota</taxon>
        <taxon>Metazoa</taxon>
        <taxon>Ecdysozoa</taxon>
        <taxon>Nematoda</taxon>
        <taxon>Chromadorea</taxon>
        <taxon>Rhabditida</taxon>
        <taxon>Rhabditina</taxon>
        <taxon>Rhabditomorpha</taxon>
        <taxon>Strongyloidea</taxon>
        <taxon>Heligmosomidae</taxon>
        <taxon>Heligmosomoides</taxon>
    </lineage>
</organism>
<evidence type="ECO:0000313" key="3">
    <source>
        <dbReference type="WBParaSite" id="HPBE_0000054401-mRNA-1"/>
    </source>
</evidence>
<dbReference type="AlphaFoldDB" id="A0A183F304"/>
<proteinExistence type="predicted"/>
<dbReference type="EMBL" id="UZAH01000402">
    <property type="protein sequence ID" value="VDO18927.1"/>
    <property type="molecule type" value="Genomic_DNA"/>
</dbReference>